<comment type="subcellular location">
    <subcellularLocation>
        <location evidence="1">Nucleus</location>
    </subcellularLocation>
</comment>
<dbReference type="WBParaSite" id="ECPE_0001733701-mRNA-1">
    <property type="protein sequence ID" value="ECPE_0001733701-mRNA-1"/>
    <property type="gene ID" value="ECPE_0001733701"/>
</dbReference>
<name>A0A183BDK7_9TREM</name>
<comment type="similarity">
    <text evidence="2">Belongs to the THOC5 family.</text>
</comment>
<dbReference type="GO" id="GO:0000445">
    <property type="term" value="C:THO complex part of transcription export complex"/>
    <property type="evidence" value="ECO:0007669"/>
    <property type="project" value="TreeGrafter"/>
</dbReference>
<evidence type="ECO:0000256" key="3">
    <source>
        <dbReference type="ARBA" id="ARBA00023242"/>
    </source>
</evidence>
<evidence type="ECO:0000256" key="2">
    <source>
        <dbReference type="ARBA" id="ARBA00008044"/>
    </source>
</evidence>
<organism evidence="6">
    <name type="scientific">Echinostoma caproni</name>
    <dbReference type="NCBI Taxonomy" id="27848"/>
    <lineage>
        <taxon>Eukaryota</taxon>
        <taxon>Metazoa</taxon>
        <taxon>Spiralia</taxon>
        <taxon>Lophotrochozoa</taxon>
        <taxon>Platyhelminthes</taxon>
        <taxon>Trematoda</taxon>
        <taxon>Digenea</taxon>
        <taxon>Plagiorchiida</taxon>
        <taxon>Echinostomata</taxon>
        <taxon>Echinostomatoidea</taxon>
        <taxon>Echinostomatidae</taxon>
        <taxon>Echinostoma</taxon>
    </lineage>
</organism>
<dbReference type="Pfam" id="PF09766">
    <property type="entry name" value="FmiP_Thoc5"/>
    <property type="match status" value="1"/>
</dbReference>
<evidence type="ECO:0000313" key="6">
    <source>
        <dbReference type="WBParaSite" id="ECPE_0001733701-mRNA-1"/>
    </source>
</evidence>
<evidence type="ECO:0000256" key="1">
    <source>
        <dbReference type="ARBA" id="ARBA00004123"/>
    </source>
</evidence>
<gene>
    <name evidence="4" type="ORF">ECPE_LOCUS17292</name>
</gene>
<dbReference type="OrthoDB" id="20582at2759"/>
<dbReference type="GO" id="GO:0003729">
    <property type="term" value="F:mRNA binding"/>
    <property type="evidence" value="ECO:0007669"/>
    <property type="project" value="TreeGrafter"/>
</dbReference>
<dbReference type="AlphaFoldDB" id="A0A183BDK7"/>
<keyword evidence="5" id="KW-1185">Reference proteome</keyword>
<reference evidence="6" key="1">
    <citation type="submission" date="2016-06" db="UniProtKB">
        <authorList>
            <consortium name="WormBaseParasite"/>
        </authorList>
    </citation>
    <scope>IDENTIFICATION</scope>
</reference>
<accession>A0A183BDK7</accession>
<proteinExistence type="inferred from homology"/>
<protein>
    <submittedName>
        <fullName evidence="6">BRO1 domain-containing protein</fullName>
    </submittedName>
</protein>
<evidence type="ECO:0000313" key="4">
    <source>
        <dbReference type="EMBL" id="VDP94581.1"/>
    </source>
</evidence>
<keyword evidence="3" id="KW-0539">Nucleus</keyword>
<dbReference type="InterPro" id="IPR019163">
    <property type="entry name" value="THO_Thoc5"/>
</dbReference>
<sequence>MPADSESTKVSNSFYWEESTVTVDGASEDLLLFRKHCEALREAIQNTWIQKQAGEKSVESVSQEIAQKRKYLASFAPKLKELVDNTLVIQKLMDLPFSKEEDQHHMAFLLPTPLYILYAHLKSYLCTMSKLIILIATLDYHKADAKFRLVYPQATVYYIVLYHSLHNTGCDEALQLVSKVRLRELSSAPLITAFVVDNFAFIRLNNTYDLLGSCVVLVFWSRDVGCWFLSI</sequence>
<dbReference type="EMBL" id="UZAN01068492">
    <property type="protein sequence ID" value="VDP94581.1"/>
    <property type="molecule type" value="Genomic_DNA"/>
</dbReference>
<dbReference type="GO" id="GO:0006406">
    <property type="term" value="P:mRNA export from nucleus"/>
    <property type="evidence" value="ECO:0007669"/>
    <property type="project" value="TreeGrafter"/>
</dbReference>
<dbReference type="Proteomes" id="UP000272942">
    <property type="component" value="Unassembled WGS sequence"/>
</dbReference>
<dbReference type="PANTHER" id="PTHR13375">
    <property type="entry name" value="FMS INTERACTING PROTEIN"/>
    <property type="match status" value="1"/>
</dbReference>
<evidence type="ECO:0000313" key="5">
    <source>
        <dbReference type="Proteomes" id="UP000272942"/>
    </source>
</evidence>
<dbReference type="PANTHER" id="PTHR13375:SF3">
    <property type="entry name" value="THO COMPLEX SUBUNIT 5 HOMOLOG"/>
    <property type="match status" value="1"/>
</dbReference>
<reference evidence="4 5" key="2">
    <citation type="submission" date="2018-11" db="EMBL/GenBank/DDBJ databases">
        <authorList>
            <consortium name="Pathogen Informatics"/>
        </authorList>
    </citation>
    <scope>NUCLEOTIDE SEQUENCE [LARGE SCALE GENOMIC DNA]</scope>
    <source>
        <strain evidence="4 5">Egypt</strain>
    </source>
</reference>